<evidence type="ECO:0000259" key="5">
    <source>
        <dbReference type="PROSITE" id="PS50048"/>
    </source>
</evidence>
<name>A0AAF1BMQ9_9TREE</name>
<proteinExistence type="predicted"/>
<dbReference type="GeneID" id="87803841"/>
<dbReference type="AlphaFoldDB" id="A0AAF1BMQ9"/>
<dbReference type="Proteomes" id="UP000827549">
    <property type="component" value="Chromosome 1"/>
</dbReference>
<feature type="coiled-coil region" evidence="3">
    <location>
        <begin position="469"/>
        <end position="496"/>
    </location>
</feature>
<keyword evidence="3" id="KW-0175">Coiled coil</keyword>
<dbReference type="SUPFAM" id="SSF57701">
    <property type="entry name" value="Zn2/Cys6 DNA-binding domain"/>
    <property type="match status" value="1"/>
</dbReference>
<dbReference type="PANTHER" id="PTHR37534:SF20">
    <property type="entry name" value="PRO1A C6 ZINK-FINGER PROTEIN"/>
    <property type="match status" value="1"/>
</dbReference>
<evidence type="ECO:0000313" key="7">
    <source>
        <dbReference type="Proteomes" id="UP000827549"/>
    </source>
</evidence>
<dbReference type="SMART" id="SM00066">
    <property type="entry name" value="GAL4"/>
    <property type="match status" value="1"/>
</dbReference>
<feature type="region of interest" description="Disordered" evidence="4">
    <location>
        <begin position="85"/>
        <end position="111"/>
    </location>
</feature>
<dbReference type="RefSeq" id="XP_062623010.1">
    <property type="nucleotide sequence ID" value="XM_062767026.1"/>
</dbReference>
<dbReference type="InterPro" id="IPR036864">
    <property type="entry name" value="Zn2-C6_fun-type_DNA-bd_sf"/>
</dbReference>
<dbReference type="Pfam" id="PF11951">
    <property type="entry name" value="Fungal_trans_2"/>
    <property type="match status" value="1"/>
</dbReference>
<feature type="compositionally biased region" description="Polar residues" evidence="4">
    <location>
        <begin position="23"/>
        <end position="42"/>
    </location>
</feature>
<dbReference type="EMBL" id="CP086714">
    <property type="protein sequence ID" value="WOO76978.1"/>
    <property type="molecule type" value="Genomic_DNA"/>
</dbReference>
<evidence type="ECO:0000256" key="3">
    <source>
        <dbReference type="SAM" id="Coils"/>
    </source>
</evidence>
<dbReference type="InterPro" id="IPR001138">
    <property type="entry name" value="Zn2Cys6_DnaBD"/>
</dbReference>
<gene>
    <name evidence="6" type="primary">moc3_3</name>
    <name evidence="6" type="ORF">LOC62_01G000583</name>
</gene>
<dbReference type="InterPro" id="IPR021858">
    <property type="entry name" value="Fun_TF"/>
</dbReference>
<evidence type="ECO:0000256" key="1">
    <source>
        <dbReference type="ARBA" id="ARBA00004123"/>
    </source>
</evidence>
<evidence type="ECO:0000313" key="6">
    <source>
        <dbReference type="EMBL" id="WOO76978.1"/>
    </source>
</evidence>
<dbReference type="GO" id="GO:0005634">
    <property type="term" value="C:nucleus"/>
    <property type="evidence" value="ECO:0007669"/>
    <property type="project" value="UniProtKB-SubCell"/>
</dbReference>
<keyword evidence="2" id="KW-0539">Nucleus</keyword>
<dbReference type="PROSITE" id="PS00463">
    <property type="entry name" value="ZN2_CY6_FUNGAL_1"/>
    <property type="match status" value="1"/>
</dbReference>
<dbReference type="PROSITE" id="PS50048">
    <property type="entry name" value="ZN2_CY6_FUNGAL_2"/>
    <property type="match status" value="1"/>
</dbReference>
<sequence>MSTSPEIMMDPFLAFFGGGANPLSTAESIGTTAAETASQAGTATAPEPGGQRSRSGCFTCRRRKVKCDESRPTCEKCQVGHRECTWPPDDPVQRRKNRPRKPRSHSVTEPAKRRFKLNFHAPEAFVSSLHSLGSVKGKEREVELVPDHVRAQMMMDPSFLQPYFSSVDERLVMRHYLSRTVHIILAFEAPHTPWNPWLTVHAPLAFTQLPGVSPAADALRMAILAVGAVHLRYVSNPEDQEGAWRITRATRPRILELVRCALEGPDGTPKSIDKTEMELVLAALLSCTIASSLAADDAWHSLLTTVLSLIARLGGAQALLADSPRDHLSISRFVLEQLAIRDVFGCMTTELAPSILRDAFTPWFFEAESWSKSENEWESIERMFGMSRGMCDLIARACTVVSRVREGGYIIHEREPGTNHHNATAQMSSMLLKLPPRVTARLPQGSMRSPGKDGSCPSDFAASIDGKPMANGLSDRAELEEQANALLAELKVWDNACNFTPFHPRTQYGNIAYRHATKIRLLRIVFRVPSTDPRIDSAARAIIELAKEMLATYGRITWLTWPLVIAGFHIPKGDPARQSTIELLSEFGPHACFDNRAARQMMETFWRYHDEDLEDLTPWEVANRLNSRIFLD</sequence>
<accession>A0AAF1BMQ9</accession>
<evidence type="ECO:0000256" key="4">
    <source>
        <dbReference type="SAM" id="MobiDB-lite"/>
    </source>
</evidence>
<dbReference type="Pfam" id="PF00172">
    <property type="entry name" value="Zn_clus"/>
    <property type="match status" value="1"/>
</dbReference>
<evidence type="ECO:0000256" key="2">
    <source>
        <dbReference type="ARBA" id="ARBA00023242"/>
    </source>
</evidence>
<dbReference type="GO" id="GO:0008270">
    <property type="term" value="F:zinc ion binding"/>
    <property type="evidence" value="ECO:0007669"/>
    <property type="project" value="InterPro"/>
</dbReference>
<keyword evidence="7" id="KW-1185">Reference proteome</keyword>
<dbReference type="CDD" id="cd00067">
    <property type="entry name" value="GAL4"/>
    <property type="match status" value="1"/>
</dbReference>
<reference evidence="6" key="1">
    <citation type="submission" date="2023-10" db="EMBL/GenBank/DDBJ databases">
        <authorList>
            <person name="Noh H."/>
        </authorList>
    </citation>
    <scope>NUCLEOTIDE SEQUENCE</scope>
    <source>
        <strain evidence="6">DUCC4014</strain>
    </source>
</reference>
<dbReference type="Gene3D" id="4.10.240.10">
    <property type="entry name" value="Zn(2)-C6 fungal-type DNA-binding domain"/>
    <property type="match status" value="1"/>
</dbReference>
<protein>
    <submittedName>
        <fullName evidence="6">Transcriptional regulatory protein moc3</fullName>
    </submittedName>
</protein>
<dbReference type="GO" id="GO:0000981">
    <property type="term" value="F:DNA-binding transcription factor activity, RNA polymerase II-specific"/>
    <property type="evidence" value="ECO:0007669"/>
    <property type="project" value="InterPro"/>
</dbReference>
<comment type="subcellular location">
    <subcellularLocation>
        <location evidence="1">Nucleus</location>
    </subcellularLocation>
</comment>
<dbReference type="PANTHER" id="PTHR37534">
    <property type="entry name" value="TRANSCRIPTIONAL ACTIVATOR PROTEIN UGA3"/>
    <property type="match status" value="1"/>
</dbReference>
<organism evidence="6 7">
    <name type="scientific">Vanrija pseudolonga</name>
    <dbReference type="NCBI Taxonomy" id="143232"/>
    <lineage>
        <taxon>Eukaryota</taxon>
        <taxon>Fungi</taxon>
        <taxon>Dikarya</taxon>
        <taxon>Basidiomycota</taxon>
        <taxon>Agaricomycotina</taxon>
        <taxon>Tremellomycetes</taxon>
        <taxon>Trichosporonales</taxon>
        <taxon>Trichosporonaceae</taxon>
        <taxon>Vanrija</taxon>
    </lineage>
</organism>
<feature type="region of interest" description="Disordered" evidence="4">
    <location>
        <begin position="23"/>
        <end position="55"/>
    </location>
</feature>
<feature type="domain" description="Zn(2)-C6 fungal-type" evidence="5">
    <location>
        <begin position="56"/>
        <end position="86"/>
    </location>
</feature>
<feature type="compositionally biased region" description="Basic residues" evidence="4">
    <location>
        <begin position="94"/>
        <end position="104"/>
    </location>
</feature>